<evidence type="ECO:0000313" key="4">
    <source>
        <dbReference type="Proteomes" id="UP000001593"/>
    </source>
</evidence>
<dbReference type="AlphaFoldDB" id="A7RHR4"/>
<dbReference type="KEGG" id="nve:5521278"/>
<dbReference type="Gene3D" id="3.40.50.410">
    <property type="entry name" value="von Willebrand factor, type A domain"/>
    <property type="match status" value="1"/>
</dbReference>
<dbReference type="InterPro" id="IPR002035">
    <property type="entry name" value="VWF_A"/>
</dbReference>
<gene>
    <name evidence="3" type="ORF">NEMVEDRAFT_v1g197296</name>
</gene>
<evidence type="ECO:0000259" key="1">
    <source>
        <dbReference type="PROSITE" id="PS50234"/>
    </source>
</evidence>
<dbReference type="Pfam" id="PF00092">
    <property type="entry name" value="VWA"/>
    <property type="match status" value="1"/>
</dbReference>
<dbReference type="PhylomeDB" id="A7RHR4"/>
<dbReference type="eggNOG" id="KOG3544">
    <property type="taxonomic scope" value="Eukaryota"/>
</dbReference>
<dbReference type="Gene3D" id="4.10.75.10">
    <property type="entry name" value="Elafin-like"/>
    <property type="match status" value="1"/>
</dbReference>
<evidence type="ECO:0000259" key="2">
    <source>
        <dbReference type="PROSITE" id="PS51390"/>
    </source>
</evidence>
<proteinExistence type="predicted"/>
<dbReference type="InParanoid" id="A7RHR4"/>
<dbReference type="PROSITE" id="PS50234">
    <property type="entry name" value="VWFA"/>
    <property type="match status" value="1"/>
</dbReference>
<dbReference type="PANTHER" id="PTHR24020">
    <property type="entry name" value="COLLAGEN ALPHA"/>
    <property type="match status" value="1"/>
</dbReference>
<dbReference type="InterPro" id="IPR008197">
    <property type="entry name" value="WAP_dom"/>
</dbReference>
<organism evidence="3 4">
    <name type="scientific">Nematostella vectensis</name>
    <name type="common">Starlet sea anemone</name>
    <dbReference type="NCBI Taxonomy" id="45351"/>
    <lineage>
        <taxon>Eukaryota</taxon>
        <taxon>Metazoa</taxon>
        <taxon>Cnidaria</taxon>
        <taxon>Anthozoa</taxon>
        <taxon>Hexacorallia</taxon>
        <taxon>Actiniaria</taxon>
        <taxon>Edwardsiidae</taxon>
        <taxon>Nematostella</taxon>
    </lineage>
</organism>
<keyword evidence="4" id="KW-1185">Reference proteome</keyword>
<dbReference type="GO" id="GO:0005576">
    <property type="term" value="C:extracellular region"/>
    <property type="evidence" value="ECO:0007669"/>
    <property type="project" value="InterPro"/>
</dbReference>
<dbReference type="Pfam" id="PF00095">
    <property type="entry name" value="WAP"/>
    <property type="match status" value="1"/>
</dbReference>
<dbReference type="OrthoDB" id="5948877at2759"/>
<feature type="domain" description="WAP" evidence="2">
    <location>
        <begin position="58"/>
        <end position="107"/>
    </location>
</feature>
<evidence type="ECO:0008006" key="5">
    <source>
        <dbReference type="Google" id="ProtNLM"/>
    </source>
</evidence>
<feature type="domain" description="VWFA" evidence="1">
    <location>
        <begin position="122"/>
        <end position="304"/>
    </location>
</feature>
<dbReference type="CDD" id="cd01450">
    <property type="entry name" value="vWFA_subfamily_ECM"/>
    <property type="match status" value="1"/>
</dbReference>
<dbReference type="SMART" id="SM00217">
    <property type="entry name" value="WAP"/>
    <property type="match status" value="1"/>
</dbReference>
<accession>A7RHR4</accession>
<dbReference type="PANTHER" id="PTHR24020:SF20">
    <property type="entry name" value="PH DOMAIN-CONTAINING PROTEIN"/>
    <property type="match status" value="1"/>
</dbReference>
<dbReference type="PRINTS" id="PR00453">
    <property type="entry name" value="VWFADOMAIN"/>
</dbReference>
<sequence length="336" mass="37761">MCQLRETEMVFTKLATKTLNKTRETSPCASHPTSIRCESENSPHNIGLILKPSSFLPTVTKNGECPFVESFPACPVLQPNECAVDVDCNETDKCCFNGCILTCTPATFISKPNPNMCEASVDLGFLIDSSASIGYQNFKSVRKMVDRIINVFTISPKQTHVAIITISDRPAHVLRFNTLQGADLNSASVRRVVDNLRFTRDKTRIDLALRMAHKEMFSKLGGGRKHAQKILVVFTDGIQTWRPDKMEKLSKASEPLKKMGVKIIPVGVRGEEINVGSLLDMSLDTYSVFNMEFFPELLQALKKMSKVPCSDNREVRDKHEMKLSKTLKKLYRKRKP</sequence>
<dbReference type="CDD" id="cd00199">
    <property type="entry name" value="WAP"/>
    <property type="match status" value="1"/>
</dbReference>
<dbReference type="HOGENOM" id="CLU_827175_0_0_1"/>
<dbReference type="SUPFAM" id="SSF53300">
    <property type="entry name" value="vWA-like"/>
    <property type="match status" value="1"/>
</dbReference>
<name>A7RHR4_NEMVE</name>
<protein>
    <recommendedName>
        <fullName evidence="5">VWFA domain-containing protein</fullName>
    </recommendedName>
</protein>
<dbReference type="OMA" id="HNTHYSI"/>
<dbReference type="InterPro" id="IPR050525">
    <property type="entry name" value="ECM_Assembly_Org"/>
</dbReference>
<dbReference type="InterPro" id="IPR036645">
    <property type="entry name" value="Elafin-like_sf"/>
</dbReference>
<dbReference type="InterPro" id="IPR036465">
    <property type="entry name" value="vWFA_dom_sf"/>
</dbReference>
<dbReference type="Proteomes" id="UP000001593">
    <property type="component" value="Unassembled WGS sequence"/>
</dbReference>
<dbReference type="SMART" id="SM00327">
    <property type="entry name" value="VWA"/>
    <property type="match status" value="1"/>
</dbReference>
<dbReference type="PROSITE" id="PS51390">
    <property type="entry name" value="WAP"/>
    <property type="match status" value="1"/>
</dbReference>
<reference evidence="3 4" key="1">
    <citation type="journal article" date="2007" name="Science">
        <title>Sea anemone genome reveals ancestral eumetazoan gene repertoire and genomic organization.</title>
        <authorList>
            <person name="Putnam N.H."/>
            <person name="Srivastava M."/>
            <person name="Hellsten U."/>
            <person name="Dirks B."/>
            <person name="Chapman J."/>
            <person name="Salamov A."/>
            <person name="Terry A."/>
            <person name="Shapiro H."/>
            <person name="Lindquist E."/>
            <person name="Kapitonov V.V."/>
            <person name="Jurka J."/>
            <person name="Genikhovich G."/>
            <person name="Grigoriev I.V."/>
            <person name="Lucas S.M."/>
            <person name="Steele R.E."/>
            <person name="Finnerty J.R."/>
            <person name="Technau U."/>
            <person name="Martindale M.Q."/>
            <person name="Rokhsar D.S."/>
        </authorList>
    </citation>
    <scope>NUCLEOTIDE SEQUENCE [LARGE SCALE GENOMIC DNA]</scope>
    <source>
        <strain evidence="4">CH2 X CH6</strain>
    </source>
</reference>
<dbReference type="EMBL" id="DS469511">
    <property type="protein sequence ID" value="EDO48899.1"/>
    <property type="molecule type" value="Genomic_DNA"/>
</dbReference>
<evidence type="ECO:0000313" key="3">
    <source>
        <dbReference type="EMBL" id="EDO48899.1"/>
    </source>
</evidence>
<dbReference type="GO" id="GO:0030414">
    <property type="term" value="F:peptidase inhibitor activity"/>
    <property type="evidence" value="ECO:0007669"/>
    <property type="project" value="InterPro"/>
</dbReference>